<dbReference type="GO" id="GO:0005524">
    <property type="term" value="F:ATP binding"/>
    <property type="evidence" value="ECO:0007669"/>
    <property type="project" value="UniProtKB-UniRule"/>
</dbReference>
<dbReference type="SUPFAM" id="SSF56112">
    <property type="entry name" value="Protein kinase-like (PK-like)"/>
    <property type="match status" value="1"/>
</dbReference>
<dbReference type="Proteomes" id="UP001331761">
    <property type="component" value="Unassembled WGS sequence"/>
</dbReference>
<accession>A0AAN8FJ33</accession>
<comment type="caution">
    <text evidence="17">The sequence shown here is derived from an EMBL/GenBank/DDBJ whole genome shotgun (WGS) entry which is preliminary data.</text>
</comment>
<dbReference type="Gene3D" id="1.10.510.10">
    <property type="entry name" value="Transferase(Phosphotransferase) domain 1"/>
    <property type="match status" value="1"/>
</dbReference>
<dbReference type="PROSITE" id="PS00107">
    <property type="entry name" value="PROTEIN_KINASE_ATP"/>
    <property type="match status" value="1"/>
</dbReference>
<comment type="similarity">
    <text evidence="2 14">Belongs to the protein kinase superfamily. TKL Ser/Thr protein kinase family. TGFB receptor subfamily.</text>
</comment>
<dbReference type="PROSITE" id="PS50011">
    <property type="entry name" value="PROTEIN_KINASE_DOM"/>
    <property type="match status" value="1"/>
</dbReference>
<keyword evidence="12 14" id="KW-0675">Receptor</keyword>
<protein>
    <recommendedName>
        <fullName evidence="14">Serine/threonine-protein kinase receptor</fullName>
        <ecNumber evidence="14">2.7.11.30</ecNumber>
    </recommendedName>
</protein>
<dbReference type="InterPro" id="IPR017441">
    <property type="entry name" value="Protein_kinase_ATP_BS"/>
</dbReference>
<keyword evidence="18" id="KW-1185">Reference proteome</keyword>
<keyword evidence="6" id="KW-0732">Signal</keyword>
<reference evidence="17 18" key="1">
    <citation type="submission" date="2019-10" db="EMBL/GenBank/DDBJ databases">
        <title>Assembly and Annotation for the nematode Trichostrongylus colubriformis.</title>
        <authorList>
            <person name="Martin J."/>
        </authorList>
    </citation>
    <scope>NUCLEOTIDE SEQUENCE [LARGE SCALE GENOMIC DNA]</scope>
    <source>
        <strain evidence="17">G859</strain>
        <tissue evidence="17">Whole worm</tissue>
    </source>
</reference>
<evidence type="ECO:0000256" key="7">
    <source>
        <dbReference type="ARBA" id="ARBA00022741"/>
    </source>
</evidence>
<proteinExistence type="inferred from homology"/>
<dbReference type="InterPro" id="IPR000719">
    <property type="entry name" value="Prot_kinase_dom"/>
</dbReference>
<evidence type="ECO:0000256" key="4">
    <source>
        <dbReference type="ARBA" id="ARBA00022679"/>
    </source>
</evidence>
<dbReference type="PRINTS" id="PR00653">
    <property type="entry name" value="ACTIVIN2R"/>
</dbReference>
<keyword evidence="8 14" id="KW-0418">Kinase</keyword>
<evidence type="ECO:0000256" key="11">
    <source>
        <dbReference type="ARBA" id="ARBA00023136"/>
    </source>
</evidence>
<keyword evidence="10 14" id="KW-1133">Transmembrane helix</keyword>
<evidence type="ECO:0000256" key="6">
    <source>
        <dbReference type="ARBA" id="ARBA00022729"/>
    </source>
</evidence>
<keyword evidence="11 14" id="KW-0472">Membrane</keyword>
<keyword evidence="7 13" id="KW-0547">Nucleotide-binding</keyword>
<evidence type="ECO:0000256" key="12">
    <source>
        <dbReference type="ARBA" id="ARBA00023170"/>
    </source>
</evidence>
<dbReference type="EMBL" id="WIXE01013453">
    <property type="protein sequence ID" value="KAK5975102.1"/>
    <property type="molecule type" value="Genomic_DNA"/>
</dbReference>
<dbReference type="EC" id="2.7.11.30" evidence="14"/>
<dbReference type="GO" id="GO:0004675">
    <property type="term" value="F:transmembrane receptor protein serine/threonine kinase activity"/>
    <property type="evidence" value="ECO:0007669"/>
    <property type="project" value="UniProtKB-EC"/>
</dbReference>
<dbReference type="InterPro" id="IPR000333">
    <property type="entry name" value="TGFB_receptor"/>
</dbReference>
<evidence type="ECO:0000256" key="8">
    <source>
        <dbReference type="ARBA" id="ARBA00022777"/>
    </source>
</evidence>
<evidence type="ECO:0000256" key="5">
    <source>
        <dbReference type="ARBA" id="ARBA00022692"/>
    </source>
</evidence>
<dbReference type="Gene3D" id="3.30.200.20">
    <property type="entry name" value="Phosphorylase Kinase, domain 1"/>
    <property type="match status" value="1"/>
</dbReference>
<keyword evidence="5 14" id="KW-0812">Transmembrane</keyword>
<dbReference type="PROSITE" id="PS00108">
    <property type="entry name" value="PROTEIN_KINASE_ST"/>
    <property type="match status" value="1"/>
</dbReference>
<keyword evidence="14" id="KW-0479">Metal-binding</keyword>
<dbReference type="GO" id="GO:0005886">
    <property type="term" value="C:plasma membrane"/>
    <property type="evidence" value="ECO:0007669"/>
    <property type="project" value="TreeGrafter"/>
</dbReference>
<feature type="domain" description="Protein kinase" evidence="15">
    <location>
        <begin position="353"/>
        <end position="644"/>
    </location>
</feature>
<dbReference type="InterPro" id="IPR003605">
    <property type="entry name" value="GS_dom"/>
</dbReference>
<dbReference type="GO" id="GO:0071363">
    <property type="term" value="P:cellular response to growth factor stimulus"/>
    <property type="evidence" value="ECO:0007669"/>
    <property type="project" value="TreeGrafter"/>
</dbReference>
<dbReference type="AlphaFoldDB" id="A0AAN8FJ33"/>
<comment type="subcellular location">
    <subcellularLocation>
        <location evidence="1 14">Membrane</location>
        <topology evidence="1 14">Single-pass type I membrane protein</topology>
    </subcellularLocation>
</comment>
<evidence type="ECO:0000256" key="2">
    <source>
        <dbReference type="ARBA" id="ARBA00009605"/>
    </source>
</evidence>
<evidence type="ECO:0000256" key="13">
    <source>
        <dbReference type="PROSITE-ProRule" id="PRU10141"/>
    </source>
</evidence>
<evidence type="ECO:0000259" key="16">
    <source>
        <dbReference type="PROSITE" id="PS51256"/>
    </source>
</evidence>
<organism evidence="17 18">
    <name type="scientific">Trichostrongylus colubriformis</name>
    <name type="common">Black scour worm</name>
    <dbReference type="NCBI Taxonomy" id="6319"/>
    <lineage>
        <taxon>Eukaryota</taxon>
        <taxon>Metazoa</taxon>
        <taxon>Ecdysozoa</taxon>
        <taxon>Nematoda</taxon>
        <taxon>Chromadorea</taxon>
        <taxon>Rhabditida</taxon>
        <taxon>Rhabditina</taxon>
        <taxon>Rhabditomorpha</taxon>
        <taxon>Strongyloidea</taxon>
        <taxon>Trichostrongylidae</taxon>
        <taxon>Trichostrongylus</taxon>
    </lineage>
</organism>
<comment type="catalytic activity">
    <reaction evidence="14">
        <text>L-threonyl-[receptor-protein] + ATP = O-phospho-L-threonyl-[receptor-protein] + ADP + H(+)</text>
        <dbReference type="Rhea" id="RHEA:44880"/>
        <dbReference type="Rhea" id="RHEA-COMP:11024"/>
        <dbReference type="Rhea" id="RHEA-COMP:11025"/>
        <dbReference type="ChEBI" id="CHEBI:15378"/>
        <dbReference type="ChEBI" id="CHEBI:30013"/>
        <dbReference type="ChEBI" id="CHEBI:30616"/>
        <dbReference type="ChEBI" id="CHEBI:61977"/>
        <dbReference type="ChEBI" id="CHEBI:456216"/>
        <dbReference type="EC" id="2.7.11.30"/>
    </reaction>
</comment>
<evidence type="ECO:0000256" key="10">
    <source>
        <dbReference type="ARBA" id="ARBA00022989"/>
    </source>
</evidence>
<keyword evidence="9 13" id="KW-0067">ATP-binding</keyword>
<dbReference type="Pfam" id="PF07714">
    <property type="entry name" value="PK_Tyr_Ser-Thr"/>
    <property type="match status" value="1"/>
</dbReference>
<feature type="non-terminal residue" evidence="17">
    <location>
        <position position="1"/>
    </location>
</feature>
<comment type="cofactor">
    <cofactor evidence="14">
        <name>Mg(2+)</name>
        <dbReference type="ChEBI" id="CHEBI:18420"/>
    </cofactor>
    <cofactor evidence="14">
        <name>Mn(2+)</name>
        <dbReference type="ChEBI" id="CHEBI:29035"/>
    </cofactor>
</comment>
<gene>
    <name evidence="17" type="ORF">GCK32_003728</name>
</gene>
<dbReference type="InterPro" id="IPR011009">
    <property type="entry name" value="Kinase-like_dom_sf"/>
</dbReference>
<feature type="binding site" evidence="13">
    <location>
        <position position="380"/>
    </location>
    <ligand>
        <name>ATP</name>
        <dbReference type="ChEBI" id="CHEBI:30616"/>
    </ligand>
</feature>
<dbReference type="SMART" id="SM00467">
    <property type="entry name" value="GS"/>
    <property type="match status" value="1"/>
</dbReference>
<dbReference type="SMART" id="SM00220">
    <property type="entry name" value="S_TKc"/>
    <property type="match status" value="1"/>
</dbReference>
<dbReference type="GO" id="GO:0043235">
    <property type="term" value="C:receptor complex"/>
    <property type="evidence" value="ECO:0007669"/>
    <property type="project" value="TreeGrafter"/>
</dbReference>
<evidence type="ECO:0000313" key="18">
    <source>
        <dbReference type="Proteomes" id="UP001331761"/>
    </source>
</evidence>
<feature type="transmembrane region" description="Helical" evidence="14">
    <location>
        <begin position="248"/>
        <end position="270"/>
    </location>
</feature>
<keyword evidence="4 14" id="KW-0808">Transferase</keyword>
<evidence type="ECO:0000256" key="9">
    <source>
        <dbReference type="ARBA" id="ARBA00022840"/>
    </source>
</evidence>
<keyword evidence="14" id="KW-0464">Manganese</keyword>
<evidence type="ECO:0000313" key="17">
    <source>
        <dbReference type="EMBL" id="KAK5975102.1"/>
    </source>
</evidence>
<dbReference type="PANTHER" id="PTHR23255">
    <property type="entry name" value="TRANSFORMING GROWTH FACTOR-BETA RECEPTOR TYPE I AND II"/>
    <property type="match status" value="1"/>
</dbReference>
<name>A0AAN8FJ33_TRICO</name>
<dbReference type="Pfam" id="PF08515">
    <property type="entry name" value="TGF_beta_GS"/>
    <property type="match status" value="1"/>
</dbReference>
<evidence type="ECO:0000256" key="3">
    <source>
        <dbReference type="ARBA" id="ARBA00022527"/>
    </source>
</evidence>
<dbReference type="PROSITE" id="PS51256">
    <property type="entry name" value="GS"/>
    <property type="match status" value="1"/>
</dbReference>
<evidence type="ECO:0000256" key="1">
    <source>
        <dbReference type="ARBA" id="ARBA00004479"/>
    </source>
</evidence>
<dbReference type="InterPro" id="IPR008271">
    <property type="entry name" value="Ser/Thr_kinase_AS"/>
</dbReference>
<evidence type="ECO:0000256" key="14">
    <source>
        <dbReference type="RuleBase" id="RU361271"/>
    </source>
</evidence>
<sequence>FQGIDNSYKCLIISLTTGFRWYEVDVKCIASSVPKYFLHSALLVSTSTLSGTGAETGHYIHYMKSIHVVYCTVLVISYYKLLMFINAQNVPITNSSALHSNVSYFPEDSSTSETTNSYNSTVASRIARGNAILQELKTHIFGSDEEISESDLICNCNGPLCDNEIVHLLGDDYRGICRAKRGRCFKVFDEHHNYRMSMGCVDFKEIYPIPIFCLPHPKFHMSCCNYSFCDEEITMEPALLTDGVPFPWGWLVAGVLILFCCIGGVGMIFLRNRKVRTATRKYLRLGPRMTSALNHISPRDDEVPMIETMSQTTTTSAPAIQLLLLKGLESTNAGSGSGSGLPLLTQRNIARQIELVREIGQGRFGNVWLGAWKGDLVAVKIFSSRDEGAWSHEVETFQIHMLHHPNILQFYASDRKDTGSAMQLWLITEYHSHGSLYDYLSNTTISLMTLVHMIRGIANGLSYLHTELMGIQKKPAIAHRDIKSKNVLVKADLSCAIADLGLAVRYEAGHISLPNSNKCGTVRYLPPEILDEKVESTKFEFYRTADMYAIGLVIWEMARRTTCSAGPASPFAESLPYYDKVSRDPTIKEMREVVVVEGIRPYESEHWQSNSVLSDVARVMRECWSPNPSSRLTAMNVRLCMDRLSQNELSMRFSKPMSVA</sequence>
<dbReference type="GO" id="GO:0046872">
    <property type="term" value="F:metal ion binding"/>
    <property type="evidence" value="ECO:0007669"/>
    <property type="project" value="UniProtKB-KW"/>
</dbReference>
<dbReference type="InterPro" id="IPR001245">
    <property type="entry name" value="Ser-Thr/Tyr_kinase_cat_dom"/>
</dbReference>
<evidence type="ECO:0000259" key="15">
    <source>
        <dbReference type="PROSITE" id="PS50011"/>
    </source>
</evidence>
<keyword evidence="3 14" id="KW-0723">Serine/threonine-protein kinase</keyword>
<feature type="domain" description="GS" evidence="16">
    <location>
        <begin position="314"/>
        <end position="352"/>
    </location>
</feature>
<dbReference type="PANTHER" id="PTHR23255:SF71">
    <property type="entry name" value="RECEPTOR PROTEIN SERINE_THREONINE KINASE"/>
    <property type="match status" value="1"/>
</dbReference>
<keyword evidence="14" id="KW-0460">Magnesium</keyword>